<dbReference type="Pfam" id="PF13946">
    <property type="entry name" value="DUF4214"/>
    <property type="match status" value="1"/>
</dbReference>
<dbReference type="PANTHER" id="PTHR46401">
    <property type="entry name" value="GLYCOSYLTRANSFERASE WBBK-RELATED"/>
    <property type="match status" value="1"/>
</dbReference>
<dbReference type="InterPro" id="IPR025282">
    <property type="entry name" value="DUF4214"/>
</dbReference>
<feature type="domain" description="DUF4214" evidence="3">
    <location>
        <begin position="531"/>
        <end position="587"/>
    </location>
</feature>
<dbReference type="SUPFAM" id="SSF53756">
    <property type="entry name" value="UDP-Glycosyltransferase/glycogen phosphorylase"/>
    <property type="match status" value="1"/>
</dbReference>
<dbReference type="GO" id="GO:0016757">
    <property type="term" value="F:glycosyltransferase activity"/>
    <property type="evidence" value="ECO:0007669"/>
    <property type="project" value="InterPro"/>
</dbReference>
<evidence type="ECO:0000259" key="3">
    <source>
        <dbReference type="Pfam" id="PF13946"/>
    </source>
</evidence>
<dbReference type="PANTHER" id="PTHR46401:SF2">
    <property type="entry name" value="GLYCOSYLTRANSFERASE WBBK-RELATED"/>
    <property type="match status" value="1"/>
</dbReference>
<dbReference type="Proteomes" id="UP000509702">
    <property type="component" value="Plasmid unnamed1"/>
</dbReference>
<dbReference type="GO" id="GO:0009103">
    <property type="term" value="P:lipopolysaccharide biosynthetic process"/>
    <property type="evidence" value="ECO:0007669"/>
    <property type="project" value="TreeGrafter"/>
</dbReference>
<dbReference type="InterPro" id="IPR001296">
    <property type="entry name" value="Glyco_trans_1"/>
</dbReference>
<evidence type="ECO:0000256" key="1">
    <source>
        <dbReference type="ARBA" id="ARBA00022679"/>
    </source>
</evidence>
<dbReference type="Gene3D" id="1.10.3130.20">
    <property type="entry name" value="Phycobilisome linker domain"/>
    <property type="match status" value="1"/>
</dbReference>
<evidence type="ECO:0000313" key="4">
    <source>
        <dbReference type="EMBL" id="QKS49029.1"/>
    </source>
</evidence>
<sequence length="718" mass="81473">MSAFIIKDAVLFDLTWFLSWPARTGIQRYVFELARNWPKDRVLLPVIVDDQARLNIITFDIFSLLEEFFLCDQEEELLIISNKIKSCVDKRMGLIDIEDIPLSAGLFLPETTYNWTQVWFYSIIVGKFPDKVYVMTYDFISWLSPDCFPHLDCSHYGITGYLRLLRTVPNLGFLSNQTKATFETRILRRAVQNPIVLGGGSEVFKDTVNRPDNARPEFVFIGTVQLRKQHFLVLDVFEKLWASGCKVRLTFVGQAGNISEDEADRLQQLAENQPLFSWERGAADNEVREVLSYATALLYPSTEEGLGLPLLEGLRAGIPAIVSQNLPALEFASGGYLAIDVNFDNLEKAVCAFLDPAFAEAKRREIVPSALPTWKGVAQRAADWIYEAYGYVALEGEEGSTVGFSERFVIAKALHRLEKSEGAALVYDCFKELFGRAPIGSEVVSWMRKWERSSPSKLDLVLLMVSSREFINAYGVDGLQKWVSGMVFYKNCPEVTYDSRDASEEYAGVDCRKDKNVLIETSISAMRSLLDASNENFIELCYKIVLDRSPDDGGSKGYRDWLAEKKSIEARKFIISEFVNSDEAKKRNPEDWRRCMLEMLDFDVFNEKKISFLKRVTSESASRSLLKELMDFDGADFISFALRVNFGKRKEEPSVVAPEELRSVVEKAKYLLYLSKLSNASSLSNGLQNWLERLAFPLVTVLPELDRAKQAALVAEQL</sequence>
<dbReference type="Pfam" id="PF00534">
    <property type="entry name" value="Glycos_transf_1"/>
    <property type="match status" value="1"/>
</dbReference>
<accession>A0A6N1ACX6</accession>
<organism evidence="4 5">
    <name type="scientific">Azospirillum oryzae</name>
    <dbReference type="NCBI Taxonomy" id="286727"/>
    <lineage>
        <taxon>Bacteria</taxon>
        <taxon>Pseudomonadati</taxon>
        <taxon>Pseudomonadota</taxon>
        <taxon>Alphaproteobacteria</taxon>
        <taxon>Rhodospirillales</taxon>
        <taxon>Azospirillaceae</taxon>
        <taxon>Azospirillum</taxon>
    </lineage>
</organism>
<dbReference type="EMBL" id="CP054615">
    <property type="protein sequence ID" value="QKS49029.1"/>
    <property type="molecule type" value="Genomic_DNA"/>
</dbReference>
<protein>
    <submittedName>
        <fullName evidence="4">Glycosyltransferase</fullName>
    </submittedName>
</protein>
<reference evidence="4 5" key="1">
    <citation type="submission" date="2020-06" db="EMBL/GenBank/DDBJ databases">
        <title>Complete genome of Azosprillum oryzae KACC14407.</title>
        <authorList>
            <person name="Kim M."/>
            <person name="Park Y.-J."/>
            <person name="Shin J.-H."/>
        </authorList>
    </citation>
    <scope>NUCLEOTIDE SEQUENCE [LARGE SCALE GENOMIC DNA]</scope>
    <source>
        <strain evidence="4 5">KACC 14407</strain>
        <plasmid evidence="4 5">unnamed1</plasmid>
    </source>
</reference>
<dbReference type="InterPro" id="IPR038255">
    <property type="entry name" value="PBS_linker_sf"/>
</dbReference>
<gene>
    <name evidence="4" type="ORF">HUE56_00510</name>
</gene>
<geneLocation type="plasmid" evidence="4 5">
    <name>unnamed1</name>
</geneLocation>
<proteinExistence type="predicted"/>
<name>A0A6N1ACX6_9PROT</name>
<dbReference type="RefSeq" id="WP_174756945.1">
    <property type="nucleotide sequence ID" value="NZ_BSOV01000065.1"/>
</dbReference>
<evidence type="ECO:0000259" key="2">
    <source>
        <dbReference type="Pfam" id="PF00534"/>
    </source>
</evidence>
<evidence type="ECO:0000313" key="5">
    <source>
        <dbReference type="Proteomes" id="UP000509702"/>
    </source>
</evidence>
<feature type="domain" description="Glycosyl transferase family 1" evidence="2">
    <location>
        <begin position="210"/>
        <end position="336"/>
    </location>
</feature>
<dbReference type="AlphaFoldDB" id="A0A6N1ACX6"/>
<dbReference type="Gene3D" id="3.40.50.2000">
    <property type="entry name" value="Glycogen Phosphorylase B"/>
    <property type="match status" value="1"/>
</dbReference>
<keyword evidence="5" id="KW-1185">Reference proteome</keyword>
<keyword evidence="1 4" id="KW-0808">Transferase</keyword>
<keyword evidence="4" id="KW-0614">Plasmid</keyword>
<dbReference type="KEGG" id="aoz:HUE56_00510"/>